<dbReference type="Proteomes" id="UP000032180">
    <property type="component" value="Chromosome 7"/>
</dbReference>
<dbReference type="EnsemblPlants" id="LPERR07G07450.1">
    <property type="protein sequence ID" value="LPERR07G07450.1"/>
    <property type="gene ID" value="LPERR07G07450"/>
</dbReference>
<feature type="region of interest" description="Disordered" evidence="1">
    <location>
        <begin position="61"/>
        <end position="82"/>
    </location>
</feature>
<keyword evidence="3" id="KW-1185">Reference proteome</keyword>
<accession>A0A0D9WX87</accession>
<reference evidence="2 3" key="1">
    <citation type="submission" date="2012-08" db="EMBL/GenBank/DDBJ databases">
        <title>Oryza genome evolution.</title>
        <authorList>
            <person name="Wing R.A."/>
        </authorList>
    </citation>
    <scope>NUCLEOTIDE SEQUENCE</scope>
</reference>
<dbReference type="Gramene" id="LPERR07G07450.1">
    <property type="protein sequence ID" value="LPERR07G07450.1"/>
    <property type="gene ID" value="LPERR07G07450"/>
</dbReference>
<proteinExistence type="predicted"/>
<reference evidence="3" key="2">
    <citation type="submission" date="2013-12" db="EMBL/GenBank/DDBJ databases">
        <authorList>
            <person name="Yu Y."/>
            <person name="Lee S."/>
            <person name="de Baynast K."/>
            <person name="Wissotski M."/>
            <person name="Liu L."/>
            <person name="Talag J."/>
            <person name="Goicoechea J."/>
            <person name="Angelova A."/>
            <person name="Jetty R."/>
            <person name="Kudrna D."/>
            <person name="Golser W."/>
            <person name="Rivera L."/>
            <person name="Zhang J."/>
            <person name="Wing R."/>
        </authorList>
    </citation>
    <scope>NUCLEOTIDE SEQUENCE</scope>
</reference>
<dbReference type="HOGENOM" id="CLU_2375886_0_0_1"/>
<reference evidence="2" key="3">
    <citation type="submission" date="2015-04" db="UniProtKB">
        <authorList>
            <consortium name="EnsemblPlants"/>
        </authorList>
    </citation>
    <scope>IDENTIFICATION</scope>
</reference>
<organism evidence="2 3">
    <name type="scientific">Leersia perrieri</name>
    <dbReference type="NCBI Taxonomy" id="77586"/>
    <lineage>
        <taxon>Eukaryota</taxon>
        <taxon>Viridiplantae</taxon>
        <taxon>Streptophyta</taxon>
        <taxon>Embryophyta</taxon>
        <taxon>Tracheophyta</taxon>
        <taxon>Spermatophyta</taxon>
        <taxon>Magnoliopsida</taxon>
        <taxon>Liliopsida</taxon>
        <taxon>Poales</taxon>
        <taxon>Poaceae</taxon>
        <taxon>BOP clade</taxon>
        <taxon>Oryzoideae</taxon>
        <taxon>Oryzeae</taxon>
        <taxon>Oryzinae</taxon>
        <taxon>Leersia</taxon>
    </lineage>
</organism>
<name>A0A0D9WX87_9ORYZ</name>
<sequence>MIVIVSFSRFAYLKPGQSQTGLPNHVCGLGPAAGLPKLQNSQNPSSPPILIPKTSIIRPGTETLALPRRDRRRRAPNPTASDLFSASRFPQFVLV</sequence>
<evidence type="ECO:0000256" key="1">
    <source>
        <dbReference type="SAM" id="MobiDB-lite"/>
    </source>
</evidence>
<evidence type="ECO:0000313" key="3">
    <source>
        <dbReference type="Proteomes" id="UP000032180"/>
    </source>
</evidence>
<evidence type="ECO:0000313" key="2">
    <source>
        <dbReference type="EnsemblPlants" id="LPERR07G07450.1"/>
    </source>
</evidence>
<protein>
    <submittedName>
        <fullName evidence="2">Uncharacterized protein</fullName>
    </submittedName>
</protein>
<dbReference type="AlphaFoldDB" id="A0A0D9WX87"/>